<dbReference type="GO" id="GO:0045087">
    <property type="term" value="P:innate immune response"/>
    <property type="evidence" value="ECO:0007669"/>
    <property type="project" value="UniProtKB-UniRule"/>
</dbReference>
<dbReference type="InterPro" id="IPR017954">
    <property type="entry name" value="Lipid-bd_serum_glycop_CS"/>
</dbReference>
<evidence type="ECO:0000256" key="12">
    <source>
        <dbReference type="ARBA" id="ARBA00023180"/>
    </source>
</evidence>
<feature type="chain" id="PRO_5029685047" description="Bactericidal permeability-increasing protein" evidence="16">
    <location>
        <begin position="27"/>
        <end position="488"/>
    </location>
</feature>
<dbReference type="PANTHER" id="PTHR10504:SF84">
    <property type="entry name" value="BACTERICIDAL PERMEABILITY-INCREASING PROTEIN"/>
    <property type="match status" value="1"/>
</dbReference>
<organism evidence="19 20">
    <name type="scientific">Rousettus aegyptiacus</name>
    <name type="common">Egyptian fruit bat</name>
    <name type="synonym">Pteropus aegyptiacus</name>
    <dbReference type="NCBI Taxonomy" id="9407"/>
    <lineage>
        <taxon>Eukaryota</taxon>
        <taxon>Metazoa</taxon>
        <taxon>Chordata</taxon>
        <taxon>Craniata</taxon>
        <taxon>Vertebrata</taxon>
        <taxon>Euteleostomi</taxon>
        <taxon>Mammalia</taxon>
        <taxon>Eutheria</taxon>
        <taxon>Laurasiatheria</taxon>
        <taxon>Chiroptera</taxon>
        <taxon>Yinpterochiroptera</taxon>
        <taxon>Pteropodoidea</taxon>
        <taxon>Pteropodidae</taxon>
        <taxon>Rousettinae</taxon>
        <taxon>Rousettus</taxon>
    </lineage>
</organism>
<feature type="disulfide bond" evidence="14">
    <location>
        <begin position="162"/>
        <end position="202"/>
    </location>
</feature>
<dbReference type="GO" id="GO:0031663">
    <property type="term" value="P:lipopolysaccharide-mediated signaling pathway"/>
    <property type="evidence" value="ECO:0007669"/>
    <property type="project" value="TreeGrafter"/>
</dbReference>
<keyword evidence="12 15" id="KW-0325">Glycoprotein</keyword>
<evidence type="ECO:0000256" key="11">
    <source>
        <dbReference type="ARBA" id="ARBA00023157"/>
    </source>
</evidence>
<comment type="subunit">
    <text evidence="13 15">Monomer. Homodimer; disulfide-linked.</text>
</comment>
<comment type="caution">
    <text evidence="19">The sequence shown here is derived from an EMBL/GenBank/DDBJ whole genome shotgun (WGS) entry which is preliminary data.</text>
</comment>
<dbReference type="SMART" id="SM00328">
    <property type="entry name" value="BPI1"/>
    <property type="match status" value="1"/>
</dbReference>
<evidence type="ECO:0000256" key="3">
    <source>
        <dbReference type="ARBA" id="ARBA00007292"/>
    </source>
</evidence>
<dbReference type="Gene3D" id="3.15.10.10">
    <property type="entry name" value="Bactericidal permeability-increasing protein, domain 1"/>
    <property type="match status" value="1"/>
</dbReference>
<evidence type="ECO:0000256" key="10">
    <source>
        <dbReference type="ARBA" id="ARBA00023022"/>
    </source>
</evidence>
<dbReference type="SUPFAM" id="SSF55394">
    <property type="entry name" value="Bactericidal permeability-increasing protein, BPI"/>
    <property type="match status" value="2"/>
</dbReference>
<protein>
    <recommendedName>
        <fullName evidence="4 15">Bactericidal permeability-increasing protein</fullName>
        <shortName evidence="15">BPI</shortName>
    </recommendedName>
</protein>
<reference evidence="19 20" key="1">
    <citation type="journal article" date="2020" name="Nature">
        <title>Six reference-quality genomes reveal evolution of bat adaptations.</title>
        <authorList>
            <person name="Jebb D."/>
            <person name="Huang Z."/>
            <person name="Pippel M."/>
            <person name="Hughes G.M."/>
            <person name="Lavrichenko K."/>
            <person name="Devanna P."/>
            <person name="Winkler S."/>
            <person name="Jermiin L.S."/>
            <person name="Skirmuntt E.C."/>
            <person name="Katzourakis A."/>
            <person name="Burkitt-Gray L."/>
            <person name="Ray D.A."/>
            <person name="Sullivan K.A.M."/>
            <person name="Roscito J.G."/>
            <person name="Kirilenko B.M."/>
            <person name="Davalos L.M."/>
            <person name="Corthals A.P."/>
            <person name="Power M.L."/>
            <person name="Jones G."/>
            <person name="Ransome R.D."/>
            <person name="Dechmann D.K.N."/>
            <person name="Locatelli A.G."/>
            <person name="Puechmaille S.J."/>
            <person name="Fedrigo O."/>
            <person name="Jarvis E.D."/>
            <person name="Hiller M."/>
            <person name="Vernes S.C."/>
            <person name="Myers E.W."/>
            <person name="Teeling E.C."/>
        </authorList>
    </citation>
    <scope>NUCLEOTIDE SEQUENCE [LARGE SCALE GENOMIC DNA]</scope>
    <source>
        <strain evidence="19">MRouAeg1</strain>
        <tissue evidence="19">Muscle</tissue>
    </source>
</reference>
<evidence type="ECO:0000256" key="14">
    <source>
        <dbReference type="PIRSR" id="PIRSR002417-50"/>
    </source>
</evidence>
<dbReference type="EMBL" id="JACASE010000012">
    <property type="protein sequence ID" value="KAF6421785.1"/>
    <property type="molecule type" value="Genomic_DNA"/>
</dbReference>
<keyword evidence="5 15" id="KW-0964">Secreted</keyword>
<accession>A0A7J8DFG2</accession>
<evidence type="ECO:0000256" key="4">
    <source>
        <dbReference type="ARBA" id="ARBA00017827"/>
    </source>
</evidence>
<dbReference type="GO" id="GO:0043031">
    <property type="term" value="P:negative regulation of macrophage activation"/>
    <property type="evidence" value="ECO:0007669"/>
    <property type="project" value="TreeGrafter"/>
</dbReference>
<dbReference type="FunFam" id="3.15.10.10:FF:000001">
    <property type="entry name" value="phospholipid transfer protein-like"/>
    <property type="match status" value="1"/>
</dbReference>
<dbReference type="CDD" id="cd00026">
    <property type="entry name" value="BPI2"/>
    <property type="match status" value="1"/>
</dbReference>
<dbReference type="InterPro" id="IPR017943">
    <property type="entry name" value="Bactericidal_perm-incr_a/b_dom"/>
</dbReference>
<dbReference type="GO" id="GO:0032715">
    <property type="term" value="P:negative regulation of interleukin-6 production"/>
    <property type="evidence" value="ECO:0007669"/>
    <property type="project" value="TreeGrafter"/>
</dbReference>
<comment type="function">
    <text evidence="15">The cytotoxic action of BPI is limited to many species of Gram-negative bacteria; this specificity may be explained by a strong affinity of the very basic N-terminal half for the negatively charged lipopolysaccharides that are unique to the Gram-negative bacterial outer envelope.</text>
</comment>
<keyword evidence="10 15" id="KW-0044">Antibiotic</keyword>
<evidence type="ECO:0000256" key="2">
    <source>
        <dbReference type="ARBA" id="ARBA00004613"/>
    </source>
</evidence>
<dbReference type="Pfam" id="PF02886">
    <property type="entry name" value="LBP_BPI_CETP_C"/>
    <property type="match status" value="1"/>
</dbReference>
<dbReference type="Gene3D" id="3.15.20.10">
    <property type="entry name" value="Bactericidal permeability-increasing protein, domain 2"/>
    <property type="match status" value="1"/>
</dbReference>
<keyword evidence="6 15" id="KW-0929">Antimicrobial</keyword>
<evidence type="ECO:0000313" key="20">
    <source>
        <dbReference type="Proteomes" id="UP000593571"/>
    </source>
</evidence>
<dbReference type="GO" id="GO:0032717">
    <property type="term" value="P:negative regulation of interleukin-8 production"/>
    <property type="evidence" value="ECO:0007669"/>
    <property type="project" value="TreeGrafter"/>
</dbReference>
<keyword evidence="20" id="KW-1185">Reference proteome</keyword>
<comment type="domain">
    <text evidence="15">The N- and C-terminal barrels adopt an identical fold despite having only 13% of conserved residues.</text>
</comment>
<comment type="domain">
    <text evidence="15">The N-terminal region may be exposed to the interior of the granule, whereas the C-terminal portion may be embedded in the membrane. During phagocytosis and degranulation, proteases may be released and activated and cleave BPI at the junction of the N- and C-terminal portions of the molecule, providing controlled release of the N-terminal antibacterial fragment when bacteria are ingested.</text>
</comment>
<keyword evidence="7 15" id="KW-0399">Innate immunity</keyword>
<feature type="domain" description="Lipid-binding serum glycoprotein N-terminal" evidence="17">
    <location>
        <begin position="35"/>
        <end position="260"/>
    </location>
</feature>
<dbReference type="InterPro" id="IPR001124">
    <property type="entry name" value="Lipid-bd_serum_glycop_C"/>
</dbReference>
<comment type="similarity">
    <text evidence="3">Belongs to the BPI/LBP/Plunc superfamily. BPI/LBP family.</text>
</comment>
<dbReference type="GO" id="GO:0005615">
    <property type="term" value="C:extracellular space"/>
    <property type="evidence" value="ECO:0007669"/>
    <property type="project" value="UniProtKB-UniRule"/>
</dbReference>
<evidence type="ECO:0000313" key="19">
    <source>
        <dbReference type="EMBL" id="KAF6421785.1"/>
    </source>
</evidence>
<evidence type="ECO:0000256" key="6">
    <source>
        <dbReference type="ARBA" id="ARBA00022529"/>
    </source>
</evidence>
<dbReference type="InterPro" id="IPR032942">
    <property type="entry name" value="BPI/LBP/Plunc"/>
</dbReference>
<proteinExistence type="inferred from homology"/>
<evidence type="ECO:0000256" key="7">
    <source>
        <dbReference type="ARBA" id="ARBA00022588"/>
    </source>
</evidence>
<dbReference type="InterPro" id="IPR017942">
    <property type="entry name" value="Lipid-bd_serum_glycop_N"/>
</dbReference>
<dbReference type="PROSITE" id="PS00400">
    <property type="entry name" value="LBP_BPI_CETP"/>
    <property type="match status" value="1"/>
</dbReference>
<dbReference type="Proteomes" id="UP000593571">
    <property type="component" value="Unassembled WGS sequence"/>
</dbReference>
<dbReference type="GO" id="GO:0032720">
    <property type="term" value="P:negative regulation of tumor necrosis factor production"/>
    <property type="evidence" value="ECO:0007669"/>
    <property type="project" value="TreeGrafter"/>
</dbReference>
<evidence type="ECO:0000256" key="8">
    <source>
        <dbReference type="ARBA" id="ARBA00022729"/>
    </source>
</evidence>
<evidence type="ECO:0000256" key="1">
    <source>
        <dbReference type="ARBA" id="ARBA00004197"/>
    </source>
</evidence>
<dbReference type="PIRSF" id="PIRSF002417">
    <property type="entry name" value="Lipid_binding_protein"/>
    <property type="match status" value="1"/>
</dbReference>
<dbReference type="GO" id="GO:0001530">
    <property type="term" value="F:lipopolysaccharide binding"/>
    <property type="evidence" value="ECO:0007669"/>
    <property type="project" value="TreeGrafter"/>
</dbReference>
<dbReference type="GO" id="GO:0050829">
    <property type="term" value="P:defense response to Gram-negative bacterium"/>
    <property type="evidence" value="ECO:0007669"/>
    <property type="project" value="UniProtKB-UniRule"/>
</dbReference>
<evidence type="ECO:0000256" key="9">
    <source>
        <dbReference type="ARBA" id="ARBA00022859"/>
    </source>
</evidence>
<feature type="domain" description="Lipid-binding serum glycoprotein C-terminal" evidence="18">
    <location>
        <begin position="275"/>
        <end position="483"/>
    </location>
</feature>
<keyword evidence="11 14" id="KW-1015">Disulfide bond</keyword>
<feature type="signal peptide" evidence="16">
    <location>
        <begin position="1"/>
        <end position="26"/>
    </location>
</feature>
<comment type="subcellular location">
    <subcellularLocation>
        <location evidence="1">Cytoplasmic granule membrane</location>
    </subcellularLocation>
    <subcellularLocation>
        <location evidence="2 15">Secreted</location>
    </subcellularLocation>
</comment>
<dbReference type="CDD" id="cd00025">
    <property type="entry name" value="BPI1"/>
    <property type="match status" value="1"/>
</dbReference>
<evidence type="ECO:0000256" key="5">
    <source>
        <dbReference type="ARBA" id="ARBA00022525"/>
    </source>
</evidence>
<evidence type="ECO:0000259" key="18">
    <source>
        <dbReference type="SMART" id="SM00329"/>
    </source>
</evidence>
<dbReference type="InterPro" id="IPR030675">
    <property type="entry name" value="BPI/LBP"/>
</dbReference>
<keyword evidence="9 15" id="KW-0391">Immunity</keyword>
<dbReference type="FunFam" id="3.15.20.10:FF:000001">
    <property type="entry name" value="Phospholipid transfer protein"/>
    <property type="match status" value="1"/>
</dbReference>
<gene>
    <name evidence="19" type="ORF">HJG63_001554</name>
</gene>
<sequence length="488" mass="53517">MASGPDNTRRWAALVVLATLSTAVTATTNPGVVARITQKGLDYACQQGVAMLQQELEKIEIPSFSGSFKIKHLGKGEYSFYSMVIRSIQFPSSQIRLLPNEGLELSITNANVKISGKWKARKNFIKTKGNFDLSVEGVFISADLKLSCDPTSGHSTISCTSCSDHIDSVNIHISGGSLGWLIQLFHKKIESSLRDTMNNKICEVITSSVSSKLEPYFQTLTMTAKIDNVAGIDYSLLTPPTVTAETLDVQLKGEFFSLAHRSPPPFAPPALAFPTDHDLMVYLGISDYFFNTAGLVYQQSGVLNLTLKDDMIPKESKFRLTTKFFGTLIPQVATMFPDMKVQLLLWVSSPPRLTISPSGLALTPALETQAFAVLPNSSLAPLFLLGMVSCSRSTNISVEVGTRSNRLVGELSLDKLLLELKHSDIGPFSVELLQTIMNYVVPAAVLPKLNERLQKGIPLPLPDHMQLFNLELQSRQDFLLFGADVHYG</sequence>
<evidence type="ECO:0000256" key="15">
    <source>
        <dbReference type="RuleBase" id="RU369039"/>
    </source>
</evidence>
<dbReference type="PANTHER" id="PTHR10504">
    <property type="entry name" value="BACTERICIDAL PERMEABILITY-INCREASING BPI PROTEIN-RELATED"/>
    <property type="match status" value="1"/>
</dbReference>
<evidence type="ECO:0000256" key="16">
    <source>
        <dbReference type="SAM" id="SignalP"/>
    </source>
</evidence>
<keyword evidence="8 15" id="KW-0732">Signal</keyword>
<dbReference type="Pfam" id="PF01273">
    <property type="entry name" value="LBP_BPI_CETP"/>
    <property type="match status" value="1"/>
</dbReference>
<evidence type="ECO:0000256" key="13">
    <source>
        <dbReference type="ARBA" id="ARBA00025943"/>
    </source>
</evidence>
<dbReference type="AlphaFoldDB" id="A0A7J8DFG2"/>
<evidence type="ECO:0000259" key="17">
    <source>
        <dbReference type="SMART" id="SM00328"/>
    </source>
</evidence>
<dbReference type="SMART" id="SM00329">
    <property type="entry name" value="BPI2"/>
    <property type="match status" value="1"/>
</dbReference>
<name>A0A7J8DFG2_ROUAE</name>